<dbReference type="PANTHER" id="PTHR33924:SF5">
    <property type="entry name" value="CATION-TRANSPORTING ATPASE"/>
    <property type="match status" value="1"/>
</dbReference>
<name>A0A8S0TIH3_OLEEU</name>
<gene>
    <name evidence="2" type="ORF">OLEA9_A035355</name>
</gene>
<feature type="region of interest" description="Disordered" evidence="1">
    <location>
        <begin position="1"/>
        <end position="24"/>
    </location>
</feature>
<sequence>MGSESWFKNQSLGMSRSESNARVGQKRGIMEIEEMSAISQKRVKMRDIEVVFRSDDQGGRGGSDAAYPVIRSATRALDLNMSVGSISDAVDDDTRVCIEERNKQPTFGIEQMERSDDFSNSMRCKLGVNAEDISSSINHDPFYPYKTYEYSKSRNNSDCRSSIGLLEVKDPMRVWNKMKQNGYLSTSYGAAPMAMPKPRVRKSKNDVMKRNIELAKKEQADMFAKVAAPSGLLNGLNPGIINHVRNSKQVRSIMEALVRSESKQSNLTKCSMEEFSDKKDPDKTNCLRVNGEDILSISRPSSSKSTSLNSELTGGNSFSFKGETKIFESNPSYSCTKKEDDGLVLKLSSCGTLASENISSLSNVESANLSSAVTSLSVKAANVASQWLELLSQDIKGRLQALRRSKKRVRDVINTELPCLMSREFSSNQENDLYAEGSNFCHPDKAMINALFVRWRTMFGHMDKALSAEESQLESWLIQVKEMQLWSEPILSKHSGLQRAGPNNCRSEEANDSESDLAIRATAASMYSTCNFLLSMENH</sequence>
<dbReference type="AlphaFoldDB" id="A0A8S0TIH3"/>
<dbReference type="EMBL" id="CACTIH010007244">
    <property type="protein sequence ID" value="CAA3005346.1"/>
    <property type="molecule type" value="Genomic_DNA"/>
</dbReference>
<reference evidence="2 3" key="1">
    <citation type="submission" date="2019-12" db="EMBL/GenBank/DDBJ databases">
        <authorList>
            <person name="Alioto T."/>
            <person name="Alioto T."/>
            <person name="Gomez Garrido J."/>
        </authorList>
    </citation>
    <scope>NUCLEOTIDE SEQUENCE [LARGE SCALE GENOMIC DNA]</scope>
</reference>
<dbReference type="Proteomes" id="UP000594638">
    <property type="component" value="Unassembled WGS sequence"/>
</dbReference>
<dbReference type="PANTHER" id="PTHR33924">
    <property type="entry name" value="CATION-TRANSPORTING ATPASE"/>
    <property type="match status" value="1"/>
</dbReference>
<comment type="caution">
    <text evidence="2">The sequence shown here is derived from an EMBL/GenBank/DDBJ whole genome shotgun (WGS) entry which is preliminary data.</text>
</comment>
<evidence type="ECO:0000256" key="1">
    <source>
        <dbReference type="SAM" id="MobiDB-lite"/>
    </source>
</evidence>
<keyword evidence="3" id="KW-1185">Reference proteome</keyword>
<dbReference type="OrthoDB" id="1930341at2759"/>
<organism evidence="2 3">
    <name type="scientific">Olea europaea subsp. europaea</name>
    <dbReference type="NCBI Taxonomy" id="158383"/>
    <lineage>
        <taxon>Eukaryota</taxon>
        <taxon>Viridiplantae</taxon>
        <taxon>Streptophyta</taxon>
        <taxon>Embryophyta</taxon>
        <taxon>Tracheophyta</taxon>
        <taxon>Spermatophyta</taxon>
        <taxon>Magnoliopsida</taxon>
        <taxon>eudicotyledons</taxon>
        <taxon>Gunneridae</taxon>
        <taxon>Pentapetalae</taxon>
        <taxon>asterids</taxon>
        <taxon>lamiids</taxon>
        <taxon>Lamiales</taxon>
        <taxon>Oleaceae</taxon>
        <taxon>Oleeae</taxon>
        <taxon>Olea</taxon>
    </lineage>
</organism>
<protein>
    <submittedName>
        <fullName evidence="2">Mitochondrial outer membrane protein porin of 36 kDa</fullName>
    </submittedName>
</protein>
<evidence type="ECO:0000313" key="3">
    <source>
        <dbReference type="Proteomes" id="UP000594638"/>
    </source>
</evidence>
<evidence type="ECO:0000313" key="2">
    <source>
        <dbReference type="EMBL" id="CAA3005346.1"/>
    </source>
</evidence>
<accession>A0A8S0TIH3</accession>
<dbReference type="Gramene" id="OE9A035355T3">
    <property type="protein sequence ID" value="OE9A035355C3"/>
    <property type="gene ID" value="OE9A035355"/>
</dbReference>
<feature type="compositionally biased region" description="Polar residues" evidence="1">
    <location>
        <begin position="1"/>
        <end position="22"/>
    </location>
</feature>
<proteinExistence type="predicted"/>